<dbReference type="PANTHER" id="PTHR35218:SF9">
    <property type="entry name" value="ENDONUCLEASE_EXONUCLEASE_PHOSPHATASE DOMAIN-CONTAINING PROTEIN"/>
    <property type="match status" value="1"/>
</dbReference>
<keyword evidence="2" id="KW-0540">Nuclease</keyword>
<dbReference type="Proteomes" id="UP000237000">
    <property type="component" value="Unassembled WGS sequence"/>
</dbReference>
<protein>
    <submittedName>
        <fullName evidence="2">Endonuclease/exonuclease/phosphatase</fullName>
    </submittedName>
</protein>
<dbReference type="STRING" id="63057.A0A2P5BHE6"/>
<dbReference type="EMBL" id="JXTC01000521">
    <property type="protein sequence ID" value="PON48183.1"/>
    <property type="molecule type" value="Genomic_DNA"/>
</dbReference>
<dbReference type="GO" id="GO:0004527">
    <property type="term" value="F:exonuclease activity"/>
    <property type="evidence" value="ECO:0007669"/>
    <property type="project" value="UniProtKB-KW"/>
</dbReference>
<feature type="domain" description="Endonuclease/exonuclease/phosphatase" evidence="1">
    <location>
        <begin position="5"/>
        <end position="104"/>
    </location>
</feature>
<dbReference type="PANTHER" id="PTHR35218">
    <property type="entry name" value="RNASE H DOMAIN-CONTAINING PROTEIN"/>
    <property type="match status" value="1"/>
</dbReference>
<evidence type="ECO:0000259" key="1">
    <source>
        <dbReference type="Pfam" id="PF03372"/>
    </source>
</evidence>
<dbReference type="GO" id="GO:0004519">
    <property type="term" value="F:endonuclease activity"/>
    <property type="evidence" value="ECO:0007669"/>
    <property type="project" value="UniProtKB-KW"/>
</dbReference>
<evidence type="ECO:0000313" key="2">
    <source>
        <dbReference type="EMBL" id="PON48183.1"/>
    </source>
</evidence>
<evidence type="ECO:0000313" key="3">
    <source>
        <dbReference type="Proteomes" id="UP000237000"/>
    </source>
</evidence>
<comment type="caution">
    <text evidence="2">The sequence shown here is derived from an EMBL/GenBank/DDBJ whole genome shotgun (WGS) entry which is preliminary data.</text>
</comment>
<keyword evidence="3" id="KW-1185">Reference proteome</keyword>
<organism evidence="2 3">
    <name type="scientific">Trema orientale</name>
    <name type="common">Charcoal tree</name>
    <name type="synonym">Celtis orientalis</name>
    <dbReference type="NCBI Taxonomy" id="63057"/>
    <lineage>
        <taxon>Eukaryota</taxon>
        <taxon>Viridiplantae</taxon>
        <taxon>Streptophyta</taxon>
        <taxon>Embryophyta</taxon>
        <taxon>Tracheophyta</taxon>
        <taxon>Spermatophyta</taxon>
        <taxon>Magnoliopsida</taxon>
        <taxon>eudicotyledons</taxon>
        <taxon>Gunneridae</taxon>
        <taxon>Pentapetalae</taxon>
        <taxon>rosids</taxon>
        <taxon>fabids</taxon>
        <taxon>Rosales</taxon>
        <taxon>Cannabaceae</taxon>
        <taxon>Trema</taxon>
    </lineage>
</organism>
<accession>A0A2P5BHE6</accession>
<name>A0A2P5BHE6_TREOI</name>
<gene>
    <name evidence="2" type="ORF">TorRG33x02_321070</name>
</gene>
<keyword evidence="2" id="KW-0269">Exonuclease</keyword>
<dbReference type="Pfam" id="PF03372">
    <property type="entry name" value="Exo_endo_phos"/>
    <property type="match status" value="1"/>
</dbReference>
<dbReference type="InParanoid" id="A0A2P5BHE6"/>
<dbReference type="OrthoDB" id="1113909at2759"/>
<proteinExistence type="predicted"/>
<keyword evidence="2" id="KW-0255">Endonuclease</keyword>
<dbReference type="InterPro" id="IPR036691">
    <property type="entry name" value="Endo/exonu/phosph_ase_sf"/>
</dbReference>
<dbReference type="Gene3D" id="3.60.10.10">
    <property type="entry name" value="Endonuclease/exonuclease/phosphatase"/>
    <property type="match status" value="1"/>
</dbReference>
<dbReference type="AlphaFoldDB" id="A0A2P5BHE6"/>
<dbReference type="SUPFAM" id="SSF56219">
    <property type="entry name" value="DNase I-like"/>
    <property type="match status" value="1"/>
</dbReference>
<keyword evidence="2" id="KW-0378">Hydrolase</keyword>
<dbReference type="InterPro" id="IPR005135">
    <property type="entry name" value="Endo/exonuclease/phosphatase"/>
</dbReference>
<reference evidence="3" key="1">
    <citation type="submission" date="2016-06" db="EMBL/GenBank/DDBJ databases">
        <title>Parallel loss of symbiosis genes in relatives of nitrogen-fixing non-legume Parasponia.</title>
        <authorList>
            <person name="Van Velzen R."/>
            <person name="Holmer R."/>
            <person name="Bu F."/>
            <person name="Rutten L."/>
            <person name="Van Zeijl A."/>
            <person name="Liu W."/>
            <person name="Santuari L."/>
            <person name="Cao Q."/>
            <person name="Sharma T."/>
            <person name="Shen D."/>
            <person name="Roswanjaya Y."/>
            <person name="Wardhani T."/>
            <person name="Kalhor M.S."/>
            <person name="Jansen J."/>
            <person name="Van den Hoogen J."/>
            <person name="Gungor B."/>
            <person name="Hartog M."/>
            <person name="Hontelez J."/>
            <person name="Verver J."/>
            <person name="Yang W.-C."/>
            <person name="Schijlen E."/>
            <person name="Repin R."/>
            <person name="Schilthuizen M."/>
            <person name="Schranz E."/>
            <person name="Heidstra R."/>
            <person name="Miyata K."/>
            <person name="Fedorova E."/>
            <person name="Kohlen W."/>
            <person name="Bisseling T."/>
            <person name="Smit S."/>
            <person name="Geurts R."/>
        </authorList>
    </citation>
    <scope>NUCLEOTIDE SEQUENCE [LARGE SCALE GENOMIC DNA]</scope>
    <source>
        <strain evidence="3">cv. RG33-2</strain>
    </source>
</reference>
<sequence length="204" mass="23157">MSLIVWNARGLGNPRALDRLRALIRRFSPSLLFLSETWLWGRRAQALRGKLGFTQGLTVDNEGTSGGLALFWKVTWDIEVINFSKYHIDAIVTGNNKVNIPWLCKGDFNEILTWNEKMGGNYRAWTEMNKFRAALDYCHLQDIGYAGPKLTWDMQGQSLPGITDKRGLAISKRDWTALQVPLLGNFFPLLSEFFIKTTGVVTTE</sequence>